<sequence>MIRAFAAQGDRLRQLSDLGNGLAGAVWVDLLSPSKEEEQTAERWLGMGIPTREEMEEIETSSRLYAEGDGFVMTATIPAQSDDVGSRIGPVTFVLTKNRLATIRYHEPRVFETFPARAENADLNCTDGTSVLIALLEMIVDRLADHLEQASRDVVDLSRQIFHPTAKKASKRDQDFQHILRRIGRLEHFISDVQDSLVSLQRLSGFLSNIAMVKQGDKDQRGRVKTLSRDVLSLAAHAESLSQKIIFLLDATLGMINIQQNAIIKIVSVAAVVFLPPTLVASVYGMNFHNMPELDWVFGYPLAIGAMILSAVLPFWWFKSRGWL</sequence>
<dbReference type="GO" id="GO:0005886">
    <property type="term" value="C:plasma membrane"/>
    <property type="evidence" value="ECO:0007669"/>
    <property type="project" value="UniProtKB-SubCell"/>
</dbReference>
<keyword evidence="9 13" id="KW-1133">Transmembrane helix</keyword>
<dbReference type="FunFam" id="1.20.58.340:FF:000001">
    <property type="entry name" value="Magnesium transport protein CorA"/>
    <property type="match status" value="1"/>
</dbReference>
<dbReference type="Gene3D" id="3.30.460.20">
    <property type="entry name" value="CorA soluble domain-like"/>
    <property type="match status" value="1"/>
</dbReference>
<reference evidence="14" key="1">
    <citation type="submission" date="2021-04" db="EMBL/GenBank/DDBJ databases">
        <title>Pseudaminobacter soli sp. nov., isolated from paddy soil contaminated by heavy metals.</title>
        <authorList>
            <person name="Zhang K."/>
        </authorList>
    </citation>
    <scope>NUCLEOTIDE SEQUENCE</scope>
    <source>
        <strain evidence="14">19-2017</strain>
    </source>
</reference>
<proteinExistence type="inferred from homology"/>
<dbReference type="RefSeq" id="WP_188256438.1">
    <property type="nucleotide sequence ID" value="NZ_JABVCF010000011.1"/>
</dbReference>
<evidence type="ECO:0000256" key="13">
    <source>
        <dbReference type="SAM" id="Phobius"/>
    </source>
</evidence>
<dbReference type="InterPro" id="IPR045863">
    <property type="entry name" value="CorA_TM1_TM2"/>
</dbReference>
<dbReference type="Pfam" id="PF01544">
    <property type="entry name" value="CorA"/>
    <property type="match status" value="1"/>
</dbReference>
<evidence type="ECO:0000256" key="3">
    <source>
        <dbReference type="ARBA" id="ARBA00019439"/>
    </source>
</evidence>
<accession>A0A942E5E9</accession>
<keyword evidence="5" id="KW-1003">Cell membrane</keyword>
<evidence type="ECO:0000313" key="14">
    <source>
        <dbReference type="EMBL" id="MBS3650880.1"/>
    </source>
</evidence>
<dbReference type="EMBL" id="JAGWCR010000011">
    <property type="protein sequence ID" value="MBS3650880.1"/>
    <property type="molecule type" value="Genomic_DNA"/>
</dbReference>
<dbReference type="GO" id="GO:0015087">
    <property type="term" value="F:cobalt ion transmembrane transporter activity"/>
    <property type="evidence" value="ECO:0007669"/>
    <property type="project" value="TreeGrafter"/>
</dbReference>
<evidence type="ECO:0000256" key="10">
    <source>
        <dbReference type="ARBA" id="ARBA00023065"/>
    </source>
</evidence>
<comment type="subcellular location">
    <subcellularLocation>
        <location evidence="1">Cell inner membrane</location>
        <topology evidence="1">Multi-pass membrane protein</topology>
    </subcellularLocation>
</comment>
<dbReference type="AlphaFoldDB" id="A0A942E5E9"/>
<dbReference type="InterPro" id="IPR045861">
    <property type="entry name" value="CorA_cytoplasmic_dom"/>
</dbReference>
<dbReference type="Gene3D" id="1.20.58.340">
    <property type="entry name" value="Magnesium transport protein CorA, transmembrane region"/>
    <property type="match status" value="2"/>
</dbReference>
<keyword evidence="7 13" id="KW-0812">Transmembrane</keyword>
<keyword evidence="6" id="KW-0997">Cell inner membrane</keyword>
<dbReference type="PANTHER" id="PTHR47685:SF1">
    <property type="entry name" value="MAGNESIUM TRANSPORT PROTEIN CORA"/>
    <property type="match status" value="1"/>
</dbReference>
<evidence type="ECO:0000313" key="15">
    <source>
        <dbReference type="Proteomes" id="UP000680348"/>
    </source>
</evidence>
<keyword evidence="8" id="KW-0460">Magnesium</keyword>
<keyword evidence="10" id="KW-0406">Ion transport</keyword>
<dbReference type="SUPFAM" id="SSF143865">
    <property type="entry name" value="CorA soluble domain-like"/>
    <property type="match status" value="1"/>
</dbReference>
<feature type="transmembrane region" description="Helical" evidence="13">
    <location>
        <begin position="298"/>
        <end position="318"/>
    </location>
</feature>
<evidence type="ECO:0000256" key="9">
    <source>
        <dbReference type="ARBA" id="ARBA00022989"/>
    </source>
</evidence>
<organism evidence="14 15">
    <name type="scientific">Pseudaminobacter soli</name>
    <name type="common">ex Zhang et al. 2022</name>
    <dbReference type="NCBI Taxonomy" id="2831468"/>
    <lineage>
        <taxon>Bacteria</taxon>
        <taxon>Pseudomonadati</taxon>
        <taxon>Pseudomonadota</taxon>
        <taxon>Alphaproteobacteria</taxon>
        <taxon>Hyphomicrobiales</taxon>
        <taxon>Phyllobacteriaceae</taxon>
        <taxon>Pseudaminobacter</taxon>
    </lineage>
</organism>
<dbReference type="GO" id="GO:0015099">
    <property type="term" value="F:nickel cation transmembrane transporter activity"/>
    <property type="evidence" value="ECO:0007669"/>
    <property type="project" value="TreeGrafter"/>
</dbReference>
<evidence type="ECO:0000256" key="7">
    <source>
        <dbReference type="ARBA" id="ARBA00022692"/>
    </source>
</evidence>
<evidence type="ECO:0000256" key="6">
    <source>
        <dbReference type="ARBA" id="ARBA00022519"/>
    </source>
</evidence>
<name>A0A942E5E9_9HYPH</name>
<comment type="catalytic activity">
    <reaction evidence="12">
        <text>Mg(2+)(in) = Mg(2+)(out)</text>
        <dbReference type="Rhea" id="RHEA:29827"/>
        <dbReference type="ChEBI" id="CHEBI:18420"/>
    </reaction>
</comment>
<keyword evidence="11 13" id="KW-0472">Membrane</keyword>
<dbReference type="GO" id="GO:0015095">
    <property type="term" value="F:magnesium ion transmembrane transporter activity"/>
    <property type="evidence" value="ECO:0007669"/>
    <property type="project" value="TreeGrafter"/>
</dbReference>
<evidence type="ECO:0000256" key="11">
    <source>
        <dbReference type="ARBA" id="ARBA00023136"/>
    </source>
</evidence>
<keyword evidence="4" id="KW-0813">Transport</keyword>
<protein>
    <recommendedName>
        <fullName evidence="3">Magnesium transport protein CorA</fullName>
    </recommendedName>
</protein>
<evidence type="ECO:0000256" key="1">
    <source>
        <dbReference type="ARBA" id="ARBA00004429"/>
    </source>
</evidence>
<feature type="transmembrane region" description="Helical" evidence="13">
    <location>
        <begin position="262"/>
        <end position="286"/>
    </location>
</feature>
<dbReference type="SUPFAM" id="SSF144083">
    <property type="entry name" value="Magnesium transport protein CorA, transmembrane region"/>
    <property type="match status" value="1"/>
</dbReference>
<evidence type="ECO:0000256" key="12">
    <source>
        <dbReference type="ARBA" id="ARBA00034269"/>
    </source>
</evidence>
<dbReference type="InterPro" id="IPR002523">
    <property type="entry name" value="MgTranspt_CorA/ZnTranspt_ZntB"/>
</dbReference>
<dbReference type="Proteomes" id="UP000680348">
    <property type="component" value="Unassembled WGS sequence"/>
</dbReference>
<evidence type="ECO:0000256" key="2">
    <source>
        <dbReference type="ARBA" id="ARBA00009765"/>
    </source>
</evidence>
<evidence type="ECO:0000256" key="8">
    <source>
        <dbReference type="ARBA" id="ARBA00022842"/>
    </source>
</evidence>
<gene>
    <name evidence="14" type="ORF">KEU06_19905</name>
</gene>
<evidence type="ECO:0000256" key="4">
    <source>
        <dbReference type="ARBA" id="ARBA00022448"/>
    </source>
</evidence>
<evidence type="ECO:0000256" key="5">
    <source>
        <dbReference type="ARBA" id="ARBA00022475"/>
    </source>
</evidence>
<keyword evidence="15" id="KW-1185">Reference proteome</keyword>
<comment type="caution">
    <text evidence="14">The sequence shown here is derived from an EMBL/GenBank/DDBJ whole genome shotgun (WGS) entry which is preliminary data.</text>
</comment>
<dbReference type="PANTHER" id="PTHR47685">
    <property type="entry name" value="MAGNESIUM TRANSPORT PROTEIN CORA"/>
    <property type="match status" value="1"/>
</dbReference>
<dbReference type="InterPro" id="IPR050829">
    <property type="entry name" value="CorA_MIT"/>
</dbReference>
<comment type="similarity">
    <text evidence="2">Belongs to the CorA metal ion transporter (MIT) (TC 1.A.35) family.</text>
</comment>
<dbReference type="CDD" id="cd12837">
    <property type="entry name" value="EcCorA-like_u1"/>
    <property type="match status" value="1"/>
</dbReference>